<protein>
    <submittedName>
        <fullName evidence="2">Uncharacterized protein</fullName>
    </submittedName>
</protein>
<name>A0ABS7CVR1_9BACT</name>
<organism evidence="2 3">
    <name type="scientific">Pontibacter aydingkolensis</name>
    <dbReference type="NCBI Taxonomy" id="1911536"/>
    <lineage>
        <taxon>Bacteria</taxon>
        <taxon>Pseudomonadati</taxon>
        <taxon>Bacteroidota</taxon>
        <taxon>Cytophagia</taxon>
        <taxon>Cytophagales</taxon>
        <taxon>Hymenobacteraceae</taxon>
        <taxon>Pontibacter</taxon>
    </lineage>
</organism>
<feature type="region of interest" description="Disordered" evidence="1">
    <location>
        <begin position="1"/>
        <end position="89"/>
    </location>
</feature>
<proteinExistence type="predicted"/>
<dbReference type="EMBL" id="JAHYXK010000009">
    <property type="protein sequence ID" value="MBW7467904.1"/>
    <property type="molecule type" value="Genomic_DNA"/>
</dbReference>
<evidence type="ECO:0000313" key="3">
    <source>
        <dbReference type="Proteomes" id="UP000813018"/>
    </source>
</evidence>
<feature type="compositionally biased region" description="Basic and acidic residues" evidence="1">
    <location>
        <begin position="62"/>
        <end position="77"/>
    </location>
</feature>
<comment type="caution">
    <text evidence="2">The sequence shown here is derived from an EMBL/GenBank/DDBJ whole genome shotgun (WGS) entry which is preliminary data.</text>
</comment>
<accession>A0ABS7CVR1</accession>
<evidence type="ECO:0000256" key="1">
    <source>
        <dbReference type="SAM" id="MobiDB-lite"/>
    </source>
</evidence>
<sequence>MSDNKNKNSSQKGNKPDSNANATHVPKDAANTANYKGAVDLGTDGTKATASQQQGQGAWNAKNRDNRSGTESGREKTGQGGENNTGGNK</sequence>
<feature type="compositionally biased region" description="Polar residues" evidence="1">
    <location>
        <begin position="46"/>
        <end position="57"/>
    </location>
</feature>
<keyword evidence="3" id="KW-1185">Reference proteome</keyword>
<gene>
    <name evidence="2" type="ORF">K0O23_12590</name>
</gene>
<feature type="compositionally biased region" description="Gly residues" evidence="1">
    <location>
        <begin position="78"/>
        <end position="89"/>
    </location>
</feature>
<dbReference type="RefSeq" id="WP_219877774.1">
    <property type="nucleotide sequence ID" value="NZ_JAHYXK010000009.1"/>
</dbReference>
<evidence type="ECO:0000313" key="2">
    <source>
        <dbReference type="EMBL" id="MBW7467904.1"/>
    </source>
</evidence>
<reference evidence="2 3" key="1">
    <citation type="journal article" date="2016" name="Int. J. Syst. Evol. Microbiol.">
        <title>Pontibacter aydingkolensis sp. nov., isolated from soil of a salt lake.</title>
        <authorList>
            <person name="Osman G."/>
            <person name="Zhang T."/>
            <person name="Lou K."/>
            <person name="Gao Y."/>
            <person name="Chang W."/>
            <person name="Lin Q."/>
            <person name="Yang H.M."/>
            <person name="Huo X.D."/>
            <person name="Wang N."/>
        </authorList>
    </citation>
    <scope>NUCLEOTIDE SEQUENCE [LARGE SCALE GENOMIC DNA]</scope>
    <source>
        <strain evidence="2 3">KACC 19255</strain>
    </source>
</reference>
<dbReference type="Proteomes" id="UP000813018">
    <property type="component" value="Unassembled WGS sequence"/>
</dbReference>